<comment type="caution">
    <text evidence="7">The sequence shown here is derived from an EMBL/GenBank/DDBJ whole genome shotgun (WGS) entry which is preliminary data.</text>
</comment>
<evidence type="ECO:0000313" key="8">
    <source>
        <dbReference type="Proteomes" id="UP001175271"/>
    </source>
</evidence>
<feature type="transmembrane region" description="Helical" evidence="5">
    <location>
        <begin position="211"/>
        <end position="236"/>
    </location>
</feature>
<feature type="transmembrane region" description="Helical" evidence="5">
    <location>
        <begin position="912"/>
        <end position="936"/>
    </location>
</feature>
<dbReference type="Proteomes" id="UP001175271">
    <property type="component" value="Unassembled WGS sequence"/>
</dbReference>
<feature type="transmembrane region" description="Helical" evidence="5">
    <location>
        <begin position="83"/>
        <end position="105"/>
    </location>
</feature>
<feature type="transmembrane region" description="Helical" evidence="5">
    <location>
        <begin position="452"/>
        <end position="472"/>
    </location>
</feature>
<feature type="transmembrane region" description="Helical" evidence="5">
    <location>
        <begin position="117"/>
        <end position="140"/>
    </location>
</feature>
<feature type="transmembrane region" description="Helical" evidence="5">
    <location>
        <begin position="948"/>
        <end position="969"/>
    </location>
</feature>
<organism evidence="7 8">
    <name type="scientific">Steinernema hermaphroditum</name>
    <dbReference type="NCBI Taxonomy" id="289476"/>
    <lineage>
        <taxon>Eukaryota</taxon>
        <taxon>Metazoa</taxon>
        <taxon>Ecdysozoa</taxon>
        <taxon>Nematoda</taxon>
        <taxon>Chromadorea</taxon>
        <taxon>Rhabditida</taxon>
        <taxon>Tylenchina</taxon>
        <taxon>Panagrolaimomorpha</taxon>
        <taxon>Strongyloidoidea</taxon>
        <taxon>Steinernematidae</taxon>
        <taxon>Steinernema</taxon>
    </lineage>
</organism>
<protein>
    <recommendedName>
        <fullName evidence="6">G-protein coupled receptors family 1 profile domain-containing protein</fullName>
    </recommendedName>
</protein>
<feature type="transmembrane region" description="Helical" evidence="5">
    <location>
        <begin position="529"/>
        <end position="549"/>
    </location>
</feature>
<evidence type="ECO:0000256" key="1">
    <source>
        <dbReference type="ARBA" id="ARBA00004370"/>
    </source>
</evidence>
<feature type="transmembrane region" description="Helical" evidence="5">
    <location>
        <begin position="664"/>
        <end position="688"/>
    </location>
</feature>
<feature type="domain" description="G-protein coupled receptors family 1 profile" evidence="6">
    <location>
        <begin position="21"/>
        <end position="265"/>
    </location>
</feature>
<feature type="transmembrane region" description="Helical" evidence="5">
    <location>
        <begin position="287"/>
        <end position="314"/>
    </location>
</feature>
<dbReference type="InterPro" id="IPR000276">
    <property type="entry name" value="GPCR_Rhodpsn"/>
</dbReference>
<evidence type="ECO:0000259" key="6">
    <source>
        <dbReference type="PROSITE" id="PS50262"/>
    </source>
</evidence>
<evidence type="ECO:0000256" key="2">
    <source>
        <dbReference type="ARBA" id="ARBA00022692"/>
    </source>
</evidence>
<feature type="transmembrane region" description="Helical" evidence="5">
    <location>
        <begin position="886"/>
        <end position="906"/>
    </location>
</feature>
<name>A0AA39I9M4_9BILA</name>
<dbReference type="GO" id="GO:0016020">
    <property type="term" value="C:membrane"/>
    <property type="evidence" value="ECO:0007669"/>
    <property type="project" value="UniProtKB-SubCell"/>
</dbReference>
<feature type="transmembrane region" description="Helical" evidence="5">
    <location>
        <begin position="981"/>
        <end position="1004"/>
    </location>
</feature>
<sequence length="1026" mass="116338">MIALYVTSAFIFTIGAFGLFGNVNLIIATIRTLPAIKRSRCGLLIGILAVCDFICIVFEWQNATRLLLGVENFRESCFWAISPYLYVLNFQATQMLVIALDRVFAICAPIKYRILPFSMYITLCMIPGNVFTGTLFVLSIVNMNNEPIEACNPPLGYPPLVLEIWNRWILIMDGVTIVLYLLAVVVLYWRRRAMAHSDSEYFNMQAKAMRTLSVVVVAFTGTWFVCHCAVLFAAMIGLSEGAVHVVQTVAVIPAMICYSQNYYIYLWRSTEYRELFIQQFRAFMQGLLYLTSGSIFFIGAFGLFGNANLIIATLRTLPALKRSRCGLLIGMIAVCDLICIIFEWQNATRLLLGVQNYRESCFWAMSPYLFVMNFQAVQMPTIALDRVFAMCAPIKYRRLDFSIYIALCMIPGTVFTSTLFVMAIINMNNEPIEACNPPLAYPPVVTDRWSRWVIVVDTTTIVVYVLAVAVLYIRKRSMIKSDSEYFNQQAKVMRTVVVIAIAFASTWFVSHWGVLLATMVGLSDGPMHLVQTLAVIPAMVCYAQNYYIYLWRSKEYRDLFAQQFKTLVRFDLSYCKSTKVHVMSMSNASVASPLCTVQHEVYWQLRFLSNMTSNASSKTLGFEDVRLSPENPNNRNAVAYFDHDRKEYKCLYGMVHVKSGAACIFLFKLIIYVCFMLLSLIIGAAVIIEKNLLFYIPVMAFLYSLVLSLCVIDVLLGFRANKVVCLHAMIVVHVFECLIIFLSIVILVFISVNPGVAVRNQNRTYIFSGTFAVRRNSAESRISGNCGVLAIMCLIGEAFWLSFLSVICKCQTYFTELTEHRRKFLSNMTSNALSKTVRFEDISLSPENPHDRKAAAYFNHDRKEYKCLCGMVHVKSGAACIVFFKLIIYVCFMLLSLIIGVNVIVIDRNVLFGIPVMAFLYSLVLSLCVIDVLLGFRTNKAVRLYAMIIVHMFECLIVFSSIGICVGISVNPKIDVAYRQFSGVLAIMLLICGALWLWFLSVIYKCHTYFTELTKHRLKYPSDTTC</sequence>
<dbReference type="Pfam" id="PF10320">
    <property type="entry name" value="7TM_GPCR_Srsx"/>
    <property type="match status" value="2"/>
</dbReference>
<feature type="transmembrane region" description="Helical" evidence="5">
    <location>
        <begin position="787"/>
        <end position="807"/>
    </location>
</feature>
<feature type="transmembrane region" description="Helical" evidence="5">
    <location>
        <begin position="6"/>
        <end position="30"/>
    </location>
</feature>
<evidence type="ECO:0000313" key="7">
    <source>
        <dbReference type="EMBL" id="KAK0419655.1"/>
    </source>
</evidence>
<keyword evidence="3 5" id="KW-1133">Transmembrane helix</keyword>
<keyword evidence="2 5" id="KW-0812">Transmembrane</keyword>
<feature type="transmembrane region" description="Helical" evidence="5">
    <location>
        <begin position="730"/>
        <end position="752"/>
    </location>
</feature>
<feature type="transmembrane region" description="Helical" evidence="5">
    <location>
        <begin position="326"/>
        <end position="344"/>
    </location>
</feature>
<dbReference type="EMBL" id="JAUCMV010000002">
    <property type="protein sequence ID" value="KAK0419655.1"/>
    <property type="molecule type" value="Genomic_DNA"/>
</dbReference>
<feature type="transmembrane region" description="Helical" evidence="5">
    <location>
        <begin position="403"/>
        <end position="425"/>
    </location>
</feature>
<keyword evidence="8" id="KW-1185">Reference proteome</keyword>
<dbReference type="AlphaFoldDB" id="A0AA39I9M4"/>
<evidence type="ECO:0000256" key="3">
    <source>
        <dbReference type="ARBA" id="ARBA00022989"/>
    </source>
</evidence>
<dbReference type="CDD" id="cd00637">
    <property type="entry name" value="7tm_classA_rhodopsin-like"/>
    <property type="match status" value="2"/>
</dbReference>
<dbReference type="Gene3D" id="1.20.1070.10">
    <property type="entry name" value="Rhodopsin 7-helix transmembrane proteins"/>
    <property type="match status" value="2"/>
</dbReference>
<dbReference type="InterPro" id="IPR047130">
    <property type="entry name" value="7TM_GPCR_Srsx_nematod"/>
</dbReference>
<proteinExistence type="predicted"/>
<reference evidence="7" key="1">
    <citation type="submission" date="2023-06" db="EMBL/GenBank/DDBJ databases">
        <title>Genomic analysis of the entomopathogenic nematode Steinernema hermaphroditum.</title>
        <authorList>
            <person name="Schwarz E.M."/>
            <person name="Heppert J.K."/>
            <person name="Baniya A."/>
            <person name="Schwartz H.T."/>
            <person name="Tan C.-H."/>
            <person name="Antoshechkin I."/>
            <person name="Sternberg P.W."/>
            <person name="Goodrich-Blair H."/>
            <person name="Dillman A.R."/>
        </authorList>
    </citation>
    <scope>NUCLEOTIDE SEQUENCE</scope>
    <source>
        <strain evidence="7">PS9179</strain>
        <tissue evidence="7">Whole animal</tissue>
    </source>
</reference>
<feature type="transmembrane region" description="Helical" evidence="5">
    <location>
        <begin position="492"/>
        <end position="509"/>
    </location>
</feature>
<evidence type="ECO:0000256" key="5">
    <source>
        <dbReference type="SAM" id="Phobius"/>
    </source>
</evidence>
<accession>A0AA39I9M4</accession>
<dbReference type="SUPFAM" id="SSF81321">
    <property type="entry name" value="Family A G protein-coupled receptor-like"/>
    <property type="match status" value="2"/>
</dbReference>
<dbReference type="SMART" id="SM01381">
    <property type="entry name" value="7TM_GPCR_Srsx"/>
    <property type="match status" value="2"/>
</dbReference>
<keyword evidence="4 5" id="KW-0472">Membrane</keyword>
<dbReference type="GO" id="GO:0004930">
    <property type="term" value="F:G protein-coupled receptor activity"/>
    <property type="evidence" value="ECO:0007669"/>
    <property type="project" value="InterPro"/>
</dbReference>
<dbReference type="PANTHER" id="PTHR23360">
    <property type="entry name" value="G-PROTEIN COUPLED RECEPTORS FAMILY 1 PROFILE DOMAIN-CONTAINING PROTEIN-RELATED"/>
    <property type="match status" value="1"/>
</dbReference>
<dbReference type="InterPro" id="IPR019424">
    <property type="entry name" value="7TM_GPCR_Srsx"/>
</dbReference>
<dbReference type="InterPro" id="IPR017452">
    <property type="entry name" value="GPCR_Rhodpsn_7TM"/>
</dbReference>
<feature type="domain" description="G-protein coupled receptors family 1 profile" evidence="6">
    <location>
        <begin position="305"/>
        <end position="549"/>
    </location>
</feature>
<feature type="transmembrane region" description="Helical" evidence="5">
    <location>
        <begin position="694"/>
        <end position="718"/>
    </location>
</feature>
<comment type="subcellular location">
    <subcellularLocation>
        <location evidence="1">Membrane</location>
    </subcellularLocation>
</comment>
<feature type="transmembrane region" description="Helical" evidence="5">
    <location>
        <begin position="42"/>
        <end position="63"/>
    </location>
</feature>
<gene>
    <name evidence="7" type="ORF">QR680_014254</name>
</gene>
<dbReference type="PANTHER" id="PTHR23360:SF37">
    <property type="entry name" value="G-PROTEIN COUPLED RECEPTORS FAMILY 1 PROFILE DOMAIN-CONTAINING PROTEIN"/>
    <property type="match status" value="1"/>
</dbReference>
<feature type="transmembrane region" description="Helical" evidence="5">
    <location>
        <begin position="242"/>
        <end position="266"/>
    </location>
</feature>
<dbReference type="PROSITE" id="PS50262">
    <property type="entry name" value="G_PROTEIN_RECEP_F1_2"/>
    <property type="match status" value="2"/>
</dbReference>
<evidence type="ECO:0000256" key="4">
    <source>
        <dbReference type="ARBA" id="ARBA00023136"/>
    </source>
</evidence>
<feature type="transmembrane region" description="Helical" evidence="5">
    <location>
        <begin position="168"/>
        <end position="190"/>
    </location>
</feature>